<gene>
    <name evidence="1" type="ORF">PECUL_23A040091</name>
</gene>
<sequence>MPDHNALDEQEEEHILKYLDGLGMTRLNGEAISKLAADINEEEVDRALPSLKGNKAPVLDRFNGTYYKTFRSLRLI</sequence>
<keyword evidence="2" id="KW-1185">Reference proteome</keyword>
<dbReference type="EMBL" id="OW240917">
    <property type="protein sequence ID" value="CAH2301202.1"/>
    <property type="molecule type" value="Genomic_DNA"/>
</dbReference>
<organism evidence="1 2">
    <name type="scientific">Pelobates cultripes</name>
    <name type="common">Western spadefoot toad</name>
    <dbReference type="NCBI Taxonomy" id="61616"/>
    <lineage>
        <taxon>Eukaryota</taxon>
        <taxon>Metazoa</taxon>
        <taxon>Chordata</taxon>
        <taxon>Craniata</taxon>
        <taxon>Vertebrata</taxon>
        <taxon>Euteleostomi</taxon>
        <taxon>Amphibia</taxon>
        <taxon>Batrachia</taxon>
        <taxon>Anura</taxon>
        <taxon>Pelobatoidea</taxon>
        <taxon>Pelobatidae</taxon>
        <taxon>Pelobates</taxon>
    </lineage>
</organism>
<accession>A0AAD1SGQ6</accession>
<name>A0AAD1SGQ6_PELCU</name>
<reference evidence="1" key="1">
    <citation type="submission" date="2022-03" db="EMBL/GenBank/DDBJ databases">
        <authorList>
            <person name="Alioto T."/>
            <person name="Alioto T."/>
            <person name="Gomez Garrido J."/>
        </authorList>
    </citation>
    <scope>NUCLEOTIDE SEQUENCE</scope>
</reference>
<proteinExistence type="predicted"/>
<protein>
    <submittedName>
        <fullName evidence="1">Uncharacterized protein</fullName>
    </submittedName>
</protein>
<dbReference type="AlphaFoldDB" id="A0AAD1SGQ6"/>
<evidence type="ECO:0000313" key="1">
    <source>
        <dbReference type="EMBL" id="CAH2301202.1"/>
    </source>
</evidence>
<dbReference type="Proteomes" id="UP001295444">
    <property type="component" value="Chromosome 06"/>
</dbReference>
<evidence type="ECO:0000313" key="2">
    <source>
        <dbReference type="Proteomes" id="UP001295444"/>
    </source>
</evidence>